<dbReference type="EMBL" id="FOZN01000002">
    <property type="protein sequence ID" value="SFS11498.1"/>
    <property type="molecule type" value="Genomic_DNA"/>
</dbReference>
<proteinExistence type="predicted"/>
<gene>
    <name evidence="2" type="ORF">SAMN04487783_1584</name>
</gene>
<name>A0AA94KZM4_9MICO</name>
<keyword evidence="3" id="KW-1185">Reference proteome</keyword>
<sequence>MPLFPITSNAATADYLDGAARGELRVVRDTETDTYLEPRFDASVDPERYERVTASGDGTIVSWSVAHGKGADGPTRTLFGIVELAEGPWLWVELRADEPWEHLGGRAVRVAFEASGPAEEHATLPIFIAT</sequence>
<dbReference type="Proteomes" id="UP000198506">
    <property type="component" value="Unassembled WGS sequence"/>
</dbReference>
<dbReference type="RefSeq" id="WP_092917511.1">
    <property type="nucleotide sequence ID" value="NZ_FOZN01000002.1"/>
</dbReference>
<reference evidence="2 3" key="1">
    <citation type="submission" date="2016-10" db="EMBL/GenBank/DDBJ databases">
        <authorList>
            <person name="Varghese N."/>
            <person name="Submissions S."/>
        </authorList>
    </citation>
    <scope>NUCLEOTIDE SEQUENCE [LARGE SCALE GENOMIC DNA]</scope>
    <source>
        <strain evidence="2 3">IAM 15147</strain>
    </source>
</reference>
<feature type="domain" description="ChsH2 C-terminal OB-fold" evidence="1">
    <location>
        <begin position="52"/>
        <end position="112"/>
    </location>
</feature>
<dbReference type="InterPro" id="IPR012340">
    <property type="entry name" value="NA-bd_OB-fold"/>
</dbReference>
<protein>
    <submittedName>
        <fullName evidence="2">Uncharacterized OB-fold protein, contains Zn-ribbon domain</fullName>
    </submittedName>
</protein>
<accession>A0AA94KZM4</accession>
<evidence type="ECO:0000313" key="2">
    <source>
        <dbReference type="EMBL" id="SFS11498.1"/>
    </source>
</evidence>
<organism evidence="2 3">
    <name type="scientific">Agrococcus baldri</name>
    <dbReference type="NCBI Taxonomy" id="153730"/>
    <lineage>
        <taxon>Bacteria</taxon>
        <taxon>Bacillati</taxon>
        <taxon>Actinomycetota</taxon>
        <taxon>Actinomycetes</taxon>
        <taxon>Micrococcales</taxon>
        <taxon>Microbacteriaceae</taxon>
        <taxon>Agrococcus</taxon>
    </lineage>
</organism>
<comment type="caution">
    <text evidence="2">The sequence shown here is derived from an EMBL/GenBank/DDBJ whole genome shotgun (WGS) entry which is preliminary data.</text>
</comment>
<dbReference type="InterPro" id="IPR002878">
    <property type="entry name" value="ChsH2_C"/>
</dbReference>
<dbReference type="AlphaFoldDB" id="A0AA94KZM4"/>
<dbReference type="SUPFAM" id="SSF50249">
    <property type="entry name" value="Nucleic acid-binding proteins"/>
    <property type="match status" value="1"/>
</dbReference>
<evidence type="ECO:0000313" key="3">
    <source>
        <dbReference type="Proteomes" id="UP000198506"/>
    </source>
</evidence>
<evidence type="ECO:0000259" key="1">
    <source>
        <dbReference type="Pfam" id="PF01796"/>
    </source>
</evidence>
<dbReference type="Pfam" id="PF01796">
    <property type="entry name" value="OB_ChsH2_C"/>
    <property type="match status" value="1"/>
</dbReference>